<comment type="caution">
    <text evidence="1">The sequence shown here is derived from an EMBL/GenBank/DDBJ whole genome shotgun (WGS) entry which is preliminary data.</text>
</comment>
<organism evidence="1 2">
    <name type="scientific">Psychrobacter saeujeotis</name>
    <dbReference type="NCBI Taxonomy" id="3143436"/>
    <lineage>
        <taxon>Bacteria</taxon>
        <taxon>Pseudomonadati</taxon>
        <taxon>Pseudomonadota</taxon>
        <taxon>Gammaproteobacteria</taxon>
        <taxon>Moraxellales</taxon>
        <taxon>Moraxellaceae</taxon>
        <taxon>Psychrobacter</taxon>
    </lineage>
</organism>
<dbReference type="Gene3D" id="3.30.1240.10">
    <property type="match status" value="1"/>
</dbReference>
<gene>
    <name evidence="1" type="ORF">AAIR29_00205</name>
</gene>
<evidence type="ECO:0000313" key="2">
    <source>
        <dbReference type="Proteomes" id="UP001461960"/>
    </source>
</evidence>
<dbReference type="InterPro" id="IPR036412">
    <property type="entry name" value="HAD-like_sf"/>
</dbReference>
<name>A0ABU9X3S4_9GAMM</name>
<dbReference type="EC" id="3.-.-.-" evidence="1"/>
<dbReference type="NCBIfam" id="TIGR00099">
    <property type="entry name" value="Cof-subfamily"/>
    <property type="match status" value="1"/>
</dbReference>
<dbReference type="PANTHER" id="PTHR10000:SF25">
    <property type="entry name" value="PHOSPHATASE YKRA-RELATED"/>
    <property type="match status" value="1"/>
</dbReference>
<reference evidence="1 2" key="1">
    <citation type="submission" date="2024-05" db="EMBL/GenBank/DDBJ databases">
        <authorList>
            <person name="Kim H.-Y."/>
            <person name="Kim E."/>
            <person name="Cai Y."/>
            <person name="Yang S.-M."/>
            <person name="Lee W."/>
        </authorList>
    </citation>
    <scope>NUCLEOTIDE SEQUENCE [LARGE SCALE GENOMIC DNA]</scope>
    <source>
        <strain evidence="1 2">FBL11</strain>
    </source>
</reference>
<dbReference type="InterPro" id="IPR006379">
    <property type="entry name" value="HAD-SF_hydro_IIB"/>
</dbReference>
<dbReference type="InterPro" id="IPR000150">
    <property type="entry name" value="Cof"/>
</dbReference>
<keyword evidence="1" id="KW-0378">Hydrolase</keyword>
<sequence>MFIVDKAVNADMHNTISISTPKMIFFDIDDTLSRNGEIAPHNKATLEALAKSNLDIKLVISTGRSKAILPLDILALLEADVLDAVICMNGQYSFNNQYIISDYPLSSEQATTIAELCQQSNLVYKFDAESQIVWSDEHEWQDRYHDKIKSCSIIDPEYCKYNTVYQCSVFFDNQDDKMQNVNFAEQNLKLVHWHEIVGDILPIDASKARGILDVCQYFGIDAADCIAFGDGLNDLEMFDLVGFAVAMGDGKDELKARADFITGTIEEQGIQTVLNPILQAQTGKAV</sequence>
<dbReference type="GO" id="GO:0016787">
    <property type="term" value="F:hydrolase activity"/>
    <property type="evidence" value="ECO:0007669"/>
    <property type="project" value="UniProtKB-KW"/>
</dbReference>
<dbReference type="Pfam" id="PF08282">
    <property type="entry name" value="Hydrolase_3"/>
    <property type="match status" value="1"/>
</dbReference>
<keyword evidence="2" id="KW-1185">Reference proteome</keyword>
<protein>
    <submittedName>
        <fullName evidence="1">HAD family hydrolase</fullName>
        <ecNumber evidence="1">3.-.-.-</ecNumber>
    </submittedName>
</protein>
<dbReference type="Proteomes" id="UP001461960">
    <property type="component" value="Unassembled WGS sequence"/>
</dbReference>
<accession>A0ABU9X3S4</accession>
<evidence type="ECO:0000313" key="1">
    <source>
        <dbReference type="EMBL" id="MEN2750042.1"/>
    </source>
</evidence>
<dbReference type="EMBL" id="JBDGHN010000002">
    <property type="protein sequence ID" value="MEN2750042.1"/>
    <property type="molecule type" value="Genomic_DNA"/>
</dbReference>
<proteinExistence type="predicted"/>
<dbReference type="NCBIfam" id="TIGR01484">
    <property type="entry name" value="HAD-SF-IIB"/>
    <property type="match status" value="1"/>
</dbReference>
<dbReference type="SUPFAM" id="SSF56784">
    <property type="entry name" value="HAD-like"/>
    <property type="match status" value="1"/>
</dbReference>
<dbReference type="PANTHER" id="PTHR10000">
    <property type="entry name" value="PHOSPHOSERINE PHOSPHATASE"/>
    <property type="match status" value="1"/>
</dbReference>
<dbReference type="RefSeq" id="WP_299217893.1">
    <property type="nucleotide sequence ID" value="NZ_JBDGHN010000002.1"/>
</dbReference>
<dbReference type="Gene3D" id="3.40.50.1000">
    <property type="entry name" value="HAD superfamily/HAD-like"/>
    <property type="match status" value="1"/>
</dbReference>
<dbReference type="InterPro" id="IPR023214">
    <property type="entry name" value="HAD_sf"/>
</dbReference>